<dbReference type="InterPro" id="IPR050255">
    <property type="entry name" value="POU_domain_TF"/>
</dbReference>
<comment type="subcellular location">
    <subcellularLocation>
        <location evidence="1">Nucleus</location>
    </subcellularLocation>
</comment>
<dbReference type="PROSITE" id="PS51179">
    <property type="entry name" value="POU_3"/>
    <property type="match status" value="1"/>
</dbReference>
<sequence length="294" mass="33800">MEQLAGEVGLPTMTFTYLEEEFSSDDLKAFVKKFKEMRIKLGVTHFDVGLALEPLCGTSFSQTTIYRFEAMQLSVKNALKLKLLLQKWMEEVDPTIPSAQTSAGKINTKMNRLNRQLRSRLFCTHLEGKSFQGIMHTFSFAPSMDILLQGFRFFGPHSSSRENTKIEYFVTIKINQRVPDKPLGIPELIWNSLFGGRRSIPSMQHVLMEETTFRRGLIRGQDHIDLQLPEPINVAKSKWVDVHFELDGVTTEYLHQAEVYRTMLYEDKNGILFHTLIGSRQLTDIVFTLNDDSI</sequence>
<dbReference type="SMART" id="SM00352">
    <property type="entry name" value="POU"/>
    <property type="match status" value="1"/>
</dbReference>
<evidence type="ECO:0000256" key="4">
    <source>
        <dbReference type="ARBA" id="ARBA00023242"/>
    </source>
</evidence>
<name>A0A226DWN7_FOLCA</name>
<dbReference type="Pfam" id="PF00157">
    <property type="entry name" value="Pou"/>
    <property type="match status" value="1"/>
</dbReference>
<dbReference type="InterPro" id="IPR000327">
    <property type="entry name" value="POU_dom"/>
</dbReference>
<feature type="domain" description="POU-specific" evidence="5">
    <location>
        <begin position="19"/>
        <end position="93"/>
    </location>
</feature>
<dbReference type="InterPro" id="IPR013847">
    <property type="entry name" value="POU"/>
</dbReference>
<dbReference type="Proteomes" id="UP000198287">
    <property type="component" value="Unassembled WGS sequence"/>
</dbReference>
<dbReference type="InterPro" id="IPR010982">
    <property type="entry name" value="Lambda_DNA-bd_dom_sf"/>
</dbReference>
<keyword evidence="3" id="KW-0371">Homeobox</keyword>
<proteinExistence type="predicted"/>
<evidence type="ECO:0000313" key="6">
    <source>
        <dbReference type="EMBL" id="OXA49629.1"/>
    </source>
</evidence>
<dbReference type="PRINTS" id="PR00028">
    <property type="entry name" value="POUDOMAIN"/>
</dbReference>
<dbReference type="PANTHER" id="PTHR11636:SF89">
    <property type="entry name" value="POU DOMAIN PROTEIN 2, ISOFORM B-RELATED"/>
    <property type="match status" value="1"/>
</dbReference>
<dbReference type="EMBL" id="LNIX01000010">
    <property type="protein sequence ID" value="OXA49629.1"/>
    <property type="molecule type" value="Genomic_DNA"/>
</dbReference>
<keyword evidence="7" id="KW-1185">Reference proteome</keyword>
<protein>
    <submittedName>
        <fullName evidence="6">POU domain protein CF1A</fullName>
    </submittedName>
</protein>
<evidence type="ECO:0000256" key="3">
    <source>
        <dbReference type="ARBA" id="ARBA00023155"/>
    </source>
</evidence>
<evidence type="ECO:0000259" key="5">
    <source>
        <dbReference type="PROSITE" id="PS51179"/>
    </source>
</evidence>
<keyword evidence="2" id="KW-0238">DNA-binding</keyword>
<reference evidence="6 7" key="1">
    <citation type="submission" date="2015-12" db="EMBL/GenBank/DDBJ databases">
        <title>The genome of Folsomia candida.</title>
        <authorList>
            <person name="Faddeeva A."/>
            <person name="Derks M.F."/>
            <person name="Anvar Y."/>
            <person name="Smit S."/>
            <person name="Van Straalen N."/>
            <person name="Roelofs D."/>
        </authorList>
    </citation>
    <scope>NUCLEOTIDE SEQUENCE [LARGE SCALE GENOMIC DNA]</scope>
    <source>
        <strain evidence="6 7">VU population</strain>
        <tissue evidence="6">Whole body</tissue>
    </source>
</reference>
<dbReference type="STRING" id="158441.A0A226DWN7"/>
<dbReference type="PANTHER" id="PTHR11636">
    <property type="entry name" value="POU DOMAIN"/>
    <property type="match status" value="1"/>
</dbReference>
<dbReference type="GO" id="GO:0000978">
    <property type="term" value="F:RNA polymerase II cis-regulatory region sequence-specific DNA binding"/>
    <property type="evidence" value="ECO:0007669"/>
    <property type="project" value="TreeGrafter"/>
</dbReference>
<keyword evidence="4" id="KW-0539">Nucleus</keyword>
<dbReference type="InterPro" id="IPR038648">
    <property type="entry name" value="PHR_sf"/>
</dbReference>
<organism evidence="6 7">
    <name type="scientific">Folsomia candida</name>
    <name type="common">Springtail</name>
    <dbReference type="NCBI Taxonomy" id="158441"/>
    <lineage>
        <taxon>Eukaryota</taxon>
        <taxon>Metazoa</taxon>
        <taxon>Ecdysozoa</taxon>
        <taxon>Arthropoda</taxon>
        <taxon>Hexapoda</taxon>
        <taxon>Collembola</taxon>
        <taxon>Entomobryomorpha</taxon>
        <taxon>Isotomoidea</taxon>
        <taxon>Isotomidae</taxon>
        <taxon>Proisotominae</taxon>
        <taxon>Folsomia</taxon>
    </lineage>
</organism>
<evidence type="ECO:0000313" key="7">
    <source>
        <dbReference type="Proteomes" id="UP000198287"/>
    </source>
</evidence>
<comment type="caution">
    <text evidence="6">The sequence shown here is derived from an EMBL/GenBank/DDBJ whole genome shotgun (WGS) entry which is preliminary data.</text>
</comment>
<dbReference type="OrthoDB" id="6358449at2759"/>
<dbReference type="GO" id="GO:0005634">
    <property type="term" value="C:nucleus"/>
    <property type="evidence" value="ECO:0007669"/>
    <property type="project" value="UniProtKB-SubCell"/>
</dbReference>
<dbReference type="AlphaFoldDB" id="A0A226DWN7"/>
<dbReference type="Gene3D" id="1.10.260.40">
    <property type="entry name" value="lambda repressor-like DNA-binding domains"/>
    <property type="match status" value="1"/>
</dbReference>
<dbReference type="Gene3D" id="2.60.120.820">
    <property type="entry name" value="PHR domain"/>
    <property type="match status" value="1"/>
</dbReference>
<gene>
    <name evidence="6" type="ORF">Fcan01_15550</name>
</gene>
<evidence type="ECO:0000256" key="2">
    <source>
        <dbReference type="ARBA" id="ARBA00023125"/>
    </source>
</evidence>
<dbReference type="SUPFAM" id="SSF47413">
    <property type="entry name" value="lambda repressor-like DNA-binding domains"/>
    <property type="match status" value="1"/>
</dbReference>
<accession>A0A226DWN7</accession>
<evidence type="ECO:0000256" key="1">
    <source>
        <dbReference type="ARBA" id="ARBA00004123"/>
    </source>
</evidence>
<dbReference type="GO" id="GO:0000981">
    <property type="term" value="F:DNA-binding transcription factor activity, RNA polymerase II-specific"/>
    <property type="evidence" value="ECO:0007669"/>
    <property type="project" value="TreeGrafter"/>
</dbReference>